<sequence length="333" mass="36201">MKRSVIAVSAIVLGLILVMVGQVADARSVDTEGVAVVQSTIEFSGAQATELSVATELGEIHSTNSLEIEAATLTEVVQTYCQVCHNDAMMTGNMSLAGFEVENAPARPETAEKMIRKLRAGMMPPPGMPRPSPDTLLALVEELETRMDREAVMNPNPGGRTFQRLNRAEYGQSIMDLLGLKIDVGEYLPLDTKSANFDNIADVQMLSPTLLEAYLTAASEISRLAIGDREVSPTETLYAAEKRASQMFHVEGTPFGSRGGMVADHIFPADGEYAFWFQFYAVGGEALGEQLELSFDGERVALLDIDLSEAEYADPISTRMETEPIFVRAGPKR</sequence>
<gene>
    <name evidence="2" type="ORF">METZ01_LOCUS146402</name>
</gene>
<name>A0A381ZW72_9ZZZZ</name>
<proteinExistence type="predicted"/>
<reference evidence="2" key="1">
    <citation type="submission" date="2018-05" db="EMBL/GenBank/DDBJ databases">
        <authorList>
            <person name="Lanie J.A."/>
            <person name="Ng W.-L."/>
            <person name="Kazmierczak K.M."/>
            <person name="Andrzejewski T.M."/>
            <person name="Davidsen T.M."/>
            <person name="Wayne K.J."/>
            <person name="Tettelin H."/>
            <person name="Glass J.I."/>
            <person name="Rusch D."/>
            <person name="Podicherti R."/>
            <person name="Tsui H.-C.T."/>
            <person name="Winkler M.E."/>
        </authorList>
    </citation>
    <scope>NUCLEOTIDE SEQUENCE</scope>
</reference>
<evidence type="ECO:0000259" key="1">
    <source>
        <dbReference type="Pfam" id="PF07626"/>
    </source>
</evidence>
<feature type="non-terminal residue" evidence="2">
    <location>
        <position position="333"/>
    </location>
</feature>
<feature type="domain" description="DUF1587" evidence="1">
    <location>
        <begin position="163"/>
        <end position="226"/>
    </location>
</feature>
<dbReference type="EMBL" id="UINC01022922">
    <property type="protein sequence ID" value="SVA93548.1"/>
    <property type="molecule type" value="Genomic_DNA"/>
</dbReference>
<dbReference type="Pfam" id="PF07626">
    <property type="entry name" value="PSD3"/>
    <property type="match status" value="1"/>
</dbReference>
<dbReference type="InterPro" id="IPR013036">
    <property type="entry name" value="DUF1587"/>
</dbReference>
<protein>
    <recommendedName>
        <fullName evidence="1">DUF1587 domain-containing protein</fullName>
    </recommendedName>
</protein>
<accession>A0A381ZW72</accession>
<organism evidence="2">
    <name type="scientific">marine metagenome</name>
    <dbReference type="NCBI Taxonomy" id="408172"/>
    <lineage>
        <taxon>unclassified sequences</taxon>
        <taxon>metagenomes</taxon>
        <taxon>ecological metagenomes</taxon>
    </lineage>
</organism>
<dbReference type="AlphaFoldDB" id="A0A381ZW72"/>
<evidence type="ECO:0000313" key="2">
    <source>
        <dbReference type="EMBL" id="SVA93548.1"/>
    </source>
</evidence>